<dbReference type="GO" id="GO:0016114">
    <property type="term" value="P:terpenoid biosynthetic process"/>
    <property type="evidence" value="ECO:0007669"/>
    <property type="project" value="InterPro"/>
</dbReference>
<dbReference type="InterPro" id="IPR050148">
    <property type="entry name" value="Terpene_synthase-like"/>
</dbReference>
<dbReference type="AlphaFoldDB" id="A0AAD5J469"/>
<keyword evidence="3" id="KW-0456">Lyase</keyword>
<comment type="caution">
    <text evidence="5">The sequence shown here is derived from an EMBL/GenBank/DDBJ whole genome shotgun (WGS) entry which is preliminary data.</text>
</comment>
<dbReference type="PANTHER" id="PTHR31225">
    <property type="entry name" value="OS04G0344100 PROTEIN-RELATED"/>
    <property type="match status" value="1"/>
</dbReference>
<organism evidence="5 6">
    <name type="scientific">Acer negundo</name>
    <name type="common">Box elder</name>
    <dbReference type="NCBI Taxonomy" id="4023"/>
    <lineage>
        <taxon>Eukaryota</taxon>
        <taxon>Viridiplantae</taxon>
        <taxon>Streptophyta</taxon>
        <taxon>Embryophyta</taxon>
        <taxon>Tracheophyta</taxon>
        <taxon>Spermatophyta</taxon>
        <taxon>Magnoliopsida</taxon>
        <taxon>eudicotyledons</taxon>
        <taxon>Gunneridae</taxon>
        <taxon>Pentapetalae</taxon>
        <taxon>rosids</taxon>
        <taxon>malvids</taxon>
        <taxon>Sapindales</taxon>
        <taxon>Sapindaceae</taxon>
        <taxon>Hippocastanoideae</taxon>
        <taxon>Acereae</taxon>
        <taxon>Acer</taxon>
    </lineage>
</organism>
<dbReference type="Proteomes" id="UP001064489">
    <property type="component" value="Chromosome 3"/>
</dbReference>
<gene>
    <name evidence="5" type="ORF">LWI28_005504</name>
</gene>
<dbReference type="EMBL" id="JAJSOW010000100">
    <property type="protein sequence ID" value="KAI9185233.1"/>
    <property type="molecule type" value="Genomic_DNA"/>
</dbReference>
<evidence type="ECO:0000313" key="6">
    <source>
        <dbReference type="Proteomes" id="UP001064489"/>
    </source>
</evidence>
<keyword evidence="6" id="KW-1185">Reference proteome</keyword>
<name>A0AAD5J469_ACENE</name>
<reference evidence="5" key="1">
    <citation type="journal article" date="2022" name="Plant J.">
        <title>Strategies of tolerance reflected in two North American maple genomes.</title>
        <authorList>
            <person name="McEvoy S.L."/>
            <person name="Sezen U.U."/>
            <person name="Trouern-Trend A."/>
            <person name="McMahon S.M."/>
            <person name="Schaberg P.G."/>
            <person name="Yang J."/>
            <person name="Wegrzyn J.L."/>
            <person name="Swenson N.G."/>
        </authorList>
    </citation>
    <scope>NUCLEOTIDE SEQUENCE</scope>
    <source>
        <strain evidence="5">91603</strain>
    </source>
</reference>
<reference evidence="5" key="2">
    <citation type="submission" date="2023-02" db="EMBL/GenBank/DDBJ databases">
        <authorList>
            <person name="Swenson N.G."/>
            <person name="Wegrzyn J.L."/>
            <person name="Mcevoy S.L."/>
        </authorList>
    </citation>
    <scope>NUCLEOTIDE SEQUENCE</scope>
    <source>
        <strain evidence="5">91603</strain>
        <tissue evidence="5">Leaf</tissue>
    </source>
</reference>
<dbReference type="Pfam" id="PF03936">
    <property type="entry name" value="Terpene_synth_C"/>
    <property type="match status" value="1"/>
</dbReference>
<evidence type="ECO:0000313" key="5">
    <source>
        <dbReference type="EMBL" id="KAI9185233.1"/>
    </source>
</evidence>
<sequence length="134" mass="15335">MGNIANRQAFDWISNDPDIIKASAIIARLMDDIVSHEFEQEREHVASSVECYMKQHRISKEEVIKLFRKEISNAWKDINQECLKPTAAVPMPLLVCILNLSRAMDVIYKDDDGYTNSHILKDHISSVLLNPVLL</sequence>
<accession>A0AAD5J469</accession>
<dbReference type="PANTHER" id="PTHR31225:SF221">
    <property type="entry name" value="(-)-GERMACRENE D SYNTHASE"/>
    <property type="match status" value="1"/>
</dbReference>
<protein>
    <recommendedName>
        <fullName evidence="4">Terpene synthase metal-binding domain-containing protein</fullName>
    </recommendedName>
</protein>
<dbReference type="InterPro" id="IPR005630">
    <property type="entry name" value="Terpene_synthase_metal-bd"/>
</dbReference>
<keyword evidence="2" id="KW-0479">Metal-binding</keyword>
<evidence type="ECO:0000256" key="1">
    <source>
        <dbReference type="ARBA" id="ARBA00001946"/>
    </source>
</evidence>
<dbReference type="Gene3D" id="1.10.600.10">
    <property type="entry name" value="Farnesyl Diphosphate Synthase"/>
    <property type="match status" value="1"/>
</dbReference>
<dbReference type="SUPFAM" id="SSF48576">
    <property type="entry name" value="Terpenoid synthases"/>
    <property type="match status" value="1"/>
</dbReference>
<evidence type="ECO:0000256" key="3">
    <source>
        <dbReference type="ARBA" id="ARBA00023239"/>
    </source>
</evidence>
<dbReference type="GO" id="GO:0000287">
    <property type="term" value="F:magnesium ion binding"/>
    <property type="evidence" value="ECO:0007669"/>
    <property type="project" value="InterPro"/>
</dbReference>
<proteinExistence type="predicted"/>
<comment type="cofactor">
    <cofactor evidence="1">
        <name>Mg(2+)</name>
        <dbReference type="ChEBI" id="CHEBI:18420"/>
    </cofactor>
</comment>
<dbReference type="GO" id="GO:0010333">
    <property type="term" value="F:terpene synthase activity"/>
    <property type="evidence" value="ECO:0007669"/>
    <property type="project" value="InterPro"/>
</dbReference>
<feature type="domain" description="Terpene synthase metal-binding" evidence="4">
    <location>
        <begin position="1"/>
        <end position="77"/>
    </location>
</feature>
<evidence type="ECO:0000256" key="2">
    <source>
        <dbReference type="ARBA" id="ARBA00022723"/>
    </source>
</evidence>
<dbReference type="InterPro" id="IPR008949">
    <property type="entry name" value="Isoprenoid_synthase_dom_sf"/>
</dbReference>
<evidence type="ECO:0000259" key="4">
    <source>
        <dbReference type="Pfam" id="PF03936"/>
    </source>
</evidence>